<proteinExistence type="predicted"/>
<sequence length="271" mass="29117">MTIAPPQMEAIMPISYQNGDIGLVGPEPDQESPATTKDAAVVSFLLQVHNTSALTAELITRLNEVMAKSGLDVTLTPALSLAGHTGMGAIVDEAHGGGPIFLSDAQFRDFAEGLVLTDVQMPDIAGALALKQIRLTTAQIESRALSPRHTLAAFRGEAQLVKWTEDGTLLDGSKIQQAWGVTRQAVDAARERGEVFSIWAKRQHWYPAEALKFKREDLAAITRALGDIDPSSKLLFLLHKHGAVGGVTPAEAVADKKLDDILRLAALWGRT</sequence>
<name>A0A845GIT5_9BURK</name>
<evidence type="ECO:0000313" key="2">
    <source>
        <dbReference type="Proteomes" id="UP000447355"/>
    </source>
</evidence>
<accession>A0A845GIT5</accession>
<organism evidence="1 2">
    <name type="scientific">Duganella vulcania</name>
    <dbReference type="NCBI Taxonomy" id="2692166"/>
    <lineage>
        <taxon>Bacteria</taxon>
        <taxon>Pseudomonadati</taxon>
        <taxon>Pseudomonadota</taxon>
        <taxon>Betaproteobacteria</taxon>
        <taxon>Burkholderiales</taxon>
        <taxon>Oxalobacteraceae</taxon>
        <taxon>Telluria group</taxon>
        <taxon>Duganella</taxon>
    </lineage>
</organism>
<dbReference type="AlphaFoldDB" id="A0A845GIT5"/>
<protein>
    <submittedName>
        <fullName evidence="1">Uncharacterized protein</fullName>
    </submittedName>
</protein>
<dbReference type="RefSeq" id="WP_161081925.1">
    <property type="nucleotide sequence ID" value="NZ_WWCX01000001.1"/>
</dbReference>
<dbReference type="Proteomes" id="UP000447355">
    <property type="component" value="Unassembled WGS sequence"/>
</dbReference>
<dbReference type="EMBL" id="WWCX01000001">
    <property type="protein sequence ID" value="MYM92667.1"/>
    <property type="molecule type" value="Genomic_DNA"/>
</dbReference>
<gene>
    <name evidence="1" type="ORF">GTP90_02190</name>
</gene>
<evidence type="ECO:0000313" key="1">
    <source>
        <dbReference type="EMBL" id="MYM92667.1"/>
    </source>
</evidence>
<comment type="caution">
    <text evidence="1">The sequence shown here is derived from an EMBL/GenBank/DDBJ whole genome shotgun (WGS) entry which is preliminary data.</text>
</comment>
<reference evidence="1" key="1">
    <citation type="submission" date="2019-12" db="EMBL/GenBank/DDBJ databases">
        <title>Novel species isolated from a subtropical stream in China.</title>
        <authorList>
            <person name="Lu H."/>
        </authorList>
    </citation>
    <scope>NUCLEOTIDE SEQUENCE [LARGE SCALE GENOMIC DNA]</scope>
    <source>
        <strain evidence="1">FT81W</strain>
    </source>
</reference>